<evidence type="ECO:0000313" key="2">
    <source>
        <dbReference type="EMBL" id="PQJ55041.1"/>
    </source>
</evidence>
<dbReference type="Proteomes" id="UP000239007">
    <property type="component" value="Unassembled WGS sequence"/>
</dbReference>
<dbReference type="Pfam" id="PF11932">
    <property type="entry name" value="DUF3450"/>
    <property type="match status" value="1"/>
</dbReference>
<feature type="chain" id="PRO_5015739846" description="DUF3450 domain-containing protein" evidence="1">
    <location>
        <begin position="26"/>
        <end position="255"/>
    </location>
</feature>
<dbReference type="AlphaFoldDB" id="A0A2S7V0I9"/>
<gene>
    <name evidence="2" type="ORF">BTO11_16195</name>
</gene>
<evidence type="ECO:0008006" key="4">
    <source>
        <dbReference type="Google" id="ProtNLM"/>
    </source>
</evidence>
<dbReference type="PIRSF" id="PIRSF028069">
    <property type="entry name" value="UCP028069"/>
    <property type="match status" value="1"/>
</dbReference>
<dbReference type="OrthoDB" id="5880116at2"/>
<evidence type="ECO:0000313" key="3">
    <source>
        <dbReference type="Proteomes" id="UP000239007"/>
    </source>
</evidence>
<dbReference type="EMBL" id="MSCH01000003">
    <property type="protein sequence ID" value="PQJ55041.1"/>
    <property type="molecule type" value="Genomic_DNA"/>
</dbReference>
<sequence length="255" mass="28634">MSKMKLNLVASALVSAIAFTGSALAADPLEKIHAAERTIHKAASQSQVKIDSIQEQTQDIVIEYRAVVDETEINKVYNDHVAKLVAAQNDEIASLEGQIAEIENTKRNVVPLMYSMIDMLDQFVNADIPIKLDRRLARVEKLRALMINPKVSTSEKYRQVLEAYEIEKDYGSAVVAWQGTEVFDGKEVSADFVHVGRIALVAQSKDLKNAWVWNNTTRAWEKLGDEYLSDITLTIRMARKQAPYELIKLPIFAAE</sequence>
<comment type="caution">
    <text evidence="2">The sequence shown here is derived from an EMBL/GenBank/DDBJ whole genome shotgun (WGS) entry which is preliminary data.</text>
</comment>
<keyword evidence="3" id="KW-1185">Reference proteome</keyword>
<name>A0A2S7V0I9_9GAMM</name>
<dbReference type="InterPro" id="IPR016866">
    <property type="entry name" value="UCP028069"/>
</dbReference>
<dbReference type="RefSeq" id="WP_105053564.1">
    <property type="nucleotide sequence ID" value="NZ_BMYG01000009.1"/>
</dbReference>
<feature type="signal peptide" evidence="1">
    <location>
        <begin position="1"/>
        <end position="25"/>
    </location>
</feature>
<proteinExistence type="predicted"/>
<accession>A0A2S7V0I9</accession>
<reference evidence="2 3" key="1">
    <citation type="submission" date="2016-12" db="EMBL/GenBank/DDBJ databases">
        <title>Diversity of luminous bacteria.</title>
        <authorList>
            <person name="Yoshizawa S."/>
            <person name="Kogure K."/>
        </authorList>
    </citation>
    <scope>NUCLEOTIDE SEQUENCE [LARGE SCALE GENOMIC DNA]</scope>
    <source>
        <strain evidence="2 3">SA4-48</strain>
    </source>
</reference>
<protein>
    <recommendedName>
        <fullName evidence="4">DUF3450 domain-containing protein</fullName>
    </recommendedName>
</protein>
<keyword evidence="1" id="KW-0732">Signal</keyword>
<evidence type="ECO:0000256" key="1">
    <source>
        <dbReference type="SAM" id="SignalP"/>
    </source>
</evidence>
<organism evidence="2 3">
    <name type="scientific">Psychrosphaera saromensis</name>
    <dbReference type="NCBI Taxonomy" id="716813"/>
    <lineage>
        <taxon>Bacteria</taxon>
        <taxon>Pseudomonadati</taxon>
        <taxon>Pseudomonadota</taxon>
        <taxon>Gammaproteobacteria</taxon>
        <taxon>Alteromonadales</taxon>
        <taxon>Pseudoalteromonadaceae</taxon>
        <taxon>Psychrosphaera</taxon>
    </lineage>
</organism>